<evidence type="ECO:0000313" key="1">
    <source>
        <dbReference type="EMBL" id="KKT39116.1"/>
    </source>
</evidence>
<organism evidence="1 2">
    <name type="scientific">Candidatus Gottesmanbacteria bacterium GW2011_GWB1_44_11c</name>
    <dbReference type="NCBI Taxonomy" id="1618447"/>
    <lineage>
        <taxon>Bacteria</taxon>
        <taxon>Candidatus Gottesmaniibacteriota</taxon>
    </lineage>
</organism>
<dbReference type="EMBL" id="LCHM01000001">
    <property type="protein sequence ID" value="KKT39116.1"/>
    <property type="molecule type" value="Genomic_DNA"/>
</dbReference>
<gene>
    <name evidence="1" type="ORF">UW22_C0001G0027</name>
</gene>
<name>A0A0G1GVK7_9BACT</name>
<reference evidence="1 2" key="1">
    <citation type="journal article" date="2015" name="Nature">
        <title>rRNA introns, odd ribosomes, and small enigmatic genomes across a large radiation of phyla.</title>
        <authorList>
            <person name="Brown C.T."/>
            <person name="Hug L.A."/>
            <person name="Thomas B.C."/>
            <person name="Sharon I."/>
            <person name="Castelle C.J."/>
            <person name="Singh A."/>
            <person name="Wilkins M.J."/>
            <person name="Williams K.H."/>
            <person name="Banfield J.F."/>
        </authorList>
    </citation>
    <scope>NUCLEOTIDE SEQUENCE [LARGE SCALE GENOMIC DNA]</scope>
</reference>
<comment type="caution">
    <text evidence="1">The sequence shown here is derived from an EMBL/GenBank/DDBJ whole genome shotgun (WGS) entry which is preliminary data.</text>
</comment>
<evidence type="ECO:0000313" key="2">
    <source>
        <dbReference type="Proteomes" id="UP000034617"/>
    </source>
</evidence>
<dbReference type="Proteomes" id="UP000034617">
    <property type="component" value="Unassembled WGS sequence"/>
</dbReference>
<dbReference type="AlphaFoldDB" id="A0A0G1GVK7"/>
<accession>A0A0G1GVK7</accession>
<protein>
    <submittedName>
        <fullName evidence="1">Uncharacterized protein</fullName>
    </submittedName>
</protein>
<sequence>MAGEVGLIFMEKLRENGKEQKQSKKQSKPFIFICKKDESDANKQCINNIEKTMPEREKKISFKKEIRRRKSSECFSCKRPYINGGFINQYISDRIVNGYFTHLIDCLLNGGVTGKKQISHSGATLSFLHKDKEAYEKNSSKSNDDVGQQCVFPTGSVACIENNKKYEGKNDEFCADVGIKSKDKKRNSQIDMFFLFVQNIIYRRENKQRCGNHLISSPAHIYQPWINSCKDCSNNPCLFIKKTFRYEIHKKYD</sequence>
<proteinExistence type="predicted"/>